<organism evidence="7 8">
    <name type="scientific">Uliginosibacterium flavum</name>
    <dbReference type="NCBI Taxonomy" id="1396831"/>
    <lineage>
        <taxon>Bacteria</taxon>
        <taxon>Pseudomonadati</taxon>
        <taxon>Pseudomonadota</taxon>
        <taxon>Betaproteobacteria</taxon>
        <taxon>Rhodocyclales</taxon>
        <taxon>Zoogloeaceae</taxon>
        <taxon>Uliginosibacterium</taxon>
    </lineage>
</organism>
<dbReference type="InterPro" id="IPR037004">
    <property type="entry name" value="Exonuc_VII_ssu_sf"/>
</dbReference>
<comment type="similarity">
    <text evidence="1 6">Belongs to the XseB family.</text>
</comment>
<proteinExistence type="inferred from homology"/>
<protein>
    <recommendedName>
        <fullName evidence="6">Exodeoxyribonuclease 7 small subunit</fullName>
        <ecNumber evidence="6">3.1.11.6</ecNumber>
    </recommendedName>
    <alternativeName>
        <fullName evidence="6">Exodeoxyribonuclease VII small subunit</fullName>
        <shortName evidence="6">Exonuclease VII small subunit</shortName>
    </alternativeName>
</protein>
<name>A0ABV2TG18_9RHOO</name>
<evidence type="ECO:0000256" key="5">
    <source>
        <dbReference type="ARBA" id="ARBA00022839"/>
    </source>
</evidence>
<keyword evidence="8" id="KW-1185">Reference proteome</keyword>
<dbReference type="Gene3D" id="1.10.287.1040">
    <property type="entry name" value="Exonuclease VII, small subunit"/>
    <property type="match status" value="1"/>
</dbReference>
<dbReference type="NCBIfam" id="TIGR01280">
    <property type="entry name" value="xseB"/>
    <property type="match status" value="1"/>
</dbReference>
<dbReference type="NCBIfam" id="NF002140">
    <property type="entry name" value="PRK00977.1-4"/>
    <property type="match status" value="1"/>
</dbReference>
<evidence type="ECO:0000256" key="4">
    <source>
        <dbReference type="ARBA" id="ARBA00022801"/>
    </source>
</evidence>
<dbReference type="HAMAP" id="MF_00337">
    <property type="entry name" value="Exonuc_7_S"/>
    <property type="match status" value="1"/>
</dbReference>
<sequence length="79" mass="8665">MVKSKQTEQPESFEKAVAELESIVTAMERDDLPLEQALSSYQRGITLLRQCQGTLTAAEQKIKMLEDGKLVDLPAGDAA</sequence>
<dbReference type="EC" id="3.1.11.6" evidence="6"/>
<dbReference type="Pfam" id="PF02609">
    <property type="entry name" value="Exonuc_VII_S"/>
    <property type="match status" value="1"/>
</dbReference>
<keyword evidence="2 6" id="KW-0963">Cytoplasm</keyword>
<evidence type="ECO:0000256" key="6">
    <source>
        <dbReference type="HAMAP-Rule" id="MF_00337"/>
    </source>
</evidence>
<comment type="function">
    <text evidence="6">Bidirectionally degrades single-stranded DNA into large acid-insoluble oligonucleotides, which are then degraded further into small acid-soluble oligonucleotides.</text>
</comment>
<dbReference type="Proteomes" id="UP001549691">
    <property type="component" value="Unassembled WGS sequence"/>
</dbReference>
<dbReference type="InterPro" id="IPR003761">
    <property type="entry name" value="Exonuc_VII_S"/>
</dbReference>
<evidence type="ECO:0000256" key="2">
    <source>
        <dbReference type="ARBA" id="ARBA00022490"/>
    </source>
</evidence>
<comment type="caution">
    <text evidence="7">The sequence shown here is derived from an EMBL/GenBank/DDBJ whole genome shotgun (WGS) entry which is preliminary data.</text>
</comment>
<keyword evidence="3 6" id="KW-0540">Nuclease</keyword>
<evidence type="ECO:0000313" key="8">
    <source>
        <dbReference type="Proteomes" id="UP001549691"/>
    </source>
</evidence>
<evidence type="ECO:0000313" key="7">
    <source>
        <dbReference type="EMBL" id="MET7012865.1"/>
    </source>
</evidence>
<dbReference type="RefSeq" id="WP_354599323.1">
    <property type="nucleotide sequence ID" value="NZ_JBEWZI010000001.1"/>
</dbReference>
<dbReference type="SUPFAM" id="SSF116842">
    <property type="entry name" value="XseB-like"/>
    <property type="match status" value="1"/>
</dbReference>
<dbReference type="EMBL" id="JBEWZI010000001">
    <property type="protein sequence ID" value="MET7012865.1"/>
    <property type="molecule type" value="Genomic_DNA"/>
</dbReference>
<evidence type="ECO:0000256" key="1">
    <source>
        <dbReference type="ARBA" id="ARBA00009998"/>
    </source>
</evidence>
<comment type="subunit">
    <text evidence="6">Heterooligomer composed of large and small subunits.</text>
</comment>
<evidence type="ECO:0000256" key="3">
    <source>
        <dbReference type="ARBA" id="ARBA00022722"/>
    </source>
</evidence>
<dbReference type="GO" id="GO:0008855">
    <property type="term" value="F:exodeoxyribonuclease VII activity"/>
    <property type="evidence" value="ECO:0007669"/>
    <property type="project" value="UniProtKB-EC"/>
</dbReference>
<comment type="subcellular location">
    <subcellularLocation>
        <location evidence="6">Cytoplasm</location>
    </subcellularLocation>
</comment>
<gene>
    <name evidence="6" type="primary">xseB</name>
    <name evidence="7" type="ORF">ABXR19_01605</name>
</gene>
<dbReference type="PANTHER" id="PTHR34137:SF1">
    <property type="entry name" value="EXODEOXYRIBONUCLEASE 7 SMALL SUBUNIT"/>
    <property type="match status" value="1"/>
</dbReference>
<keyword evidence="5 6" id="KW-0269">Exonuclease</keyword>
<dbReference type="PANTHER" id="PTHR34137">
    <property type="entry name" value="EXODEOXYRIBONUCLEASE 7 SMALL SUBUNIT"/>
    <property type="match status" value="1"/>
</dbReference>
<comment type="catalytic activity">
    <reaction evidence="6">
        <text>Exonucleolytic cleavage in either 5'- to 3'- or 3'- to 5'-direction to yield nucleoside 5'-phosphates.</text>
        <dbReference type="EC" id="3.1.11.6"/>
    </reaction>
</comment>
<reference evidence="7 8" key="1">
    <citation type="submission" date="2024-07" db="EMBL/GenBank/DDBJ databases">
        <title>Uliginosibacterium flavum JJ3220;KACC:17644.</title>
        <authorList>
            <person name="Kim M.K."/>
        </authorList>
    </citation>
    <scope>NUCLEOTIDE SEQUENCE [LARGE SCALE GENOMIC DNA]</scope>
    <source>
        <strain evidence="7 8">KACC:17644</strain>
    </source>
</reference>
<dbReference type="PIRSF" id="PIRSF006488">
    <property type="entry name" value="Exonuc_VII_S"/>
    <property type="match status" value="1"/>
</dbReference>
<keyword evidence="4 6" id="KW-0378">Hydrolase</keyword>
<accession>A0ABV2TG18</accession>